<protein>
    <submittedName>
        <fullName evidence="1">Uncharacterized protein</fullName>
    </submittedName>
</protein>
<sequence>MRDSVLKVFVTNVDELRQAAASPVQSVIVPYRHLAEIIDESGFRVCHSAGITVEWQLAQHPDEQQLQALLLEVQAMIERSQNPDAIRVQNLGLGRALQQHFPSVPTVFEVHSGGKHREFYDFLFAQGYAAAQLARELSVSQILQLWSATHLYGQWEVFAFGAVPVLITQRHLGRAVEQAAGPLGQSIWLREPTRPNQPFLLTEEDGESRLYLSSYRDLKGQIGQLPVQALVLDHRGICTLQELLEYWVHDVPLNPGLPWQAEPAAADDEAPYSLDSKAPEPLGRTLEVKREHYAVVLFRTHSAAALPLVLHYRNPDGRCFQCHLPHEDSIRRQGQLAVLPWSKGLVEGGEFFDPLCLVEPPREN</sequence>
<dbReference type="AlphaFoldDB" id="A0A7W7Y4V8"/>
<dbReference type="InterPro" id="IPR001539">
    <property type="entry name" value="Peptidase_U32"/>
</dbReference>
<dbReference type="Pfam" id="PF01136">
    <property type="entry name" value="Peptidase_U32"/>
    <property type="match status" value="1"/>
</dbReference>
<name>A0A7W7Y4V8_9BACT</name>
<comment type="caution">
    <text evidence="1">The sequence shown here is derived from an EMBL/GenBank/DDBJ whole genome shotgun (WGS) entry which is preliminary data.</text>
</comment>
<dbReference type="Proteomes" id="UP000528322">
    <property type="component" value="Unassembled WGS sequence"/>
</dbReference>
<gene>
    <name evidence="1" type="ORF">HNR37_001371</name>
</gene>
<dbReference type="EMBL" id="JACHID010000007">
    <property type="protein sequence ID" value="MBB5022054.1"/>
    <property type="molecule type" value="Genomic_DNA"/>
</dbReference>
<accession>A0A7W7Y4V8</accession>
<reference evidence="1 2" key="1">
    <citation type="submission" date="2020-08" db="EMBL/GenBank/DDBJ databases">
        <title>Genomic Encyclopedia of Type Strains, Phase IV (KMG-IV): sequencing the most valuable type-strain genomes for metagenomic binning, comparative biology and taxonomic classification.</title>
        <authorList>
            <person name="Goeker M."/>
        </authorList>
    </citation>
    <scope>NUCLEOTIDE SEQUENCE [LARGE SCALE GENOMIC DNA]</scope>
    <source>
        <strain evidence="1 2">DSM 22071</strain>
    </source>
</reference>
<evidence type="ECO:0000313" key="2">
    <source>
        <dbReference type="Proteomes" id="UP000528322"/>
    </source>
</evidence>
<proteinExistence type="predicted"/>
<keyword evidence="2" id="KW-1185">Reference proteome</keyword>
<organism evidence="1 2">
    <name type="scientific">Desulfurispira natronophila</name>
    <dbReference type="NCBI Taxonomy" id="682562"/>
    <lineage>
        <taxon>Bacteria</taxon>
        <taxon>Pseudomonadati</taxon>
        <taxon>Chrysiogenota</taxon>
        <taxon>Chrysiogenia</taxon>
        <taxon>Chrysiogenales</taxon>
        <taxon>Chrysiogenaceae</taxon>
        <taxon>Desulfurispira</taxon>
    </lineage>
</organism>
<dbReference type="RefSeq" id="WP_183731858.1">
    <property type="nucleotide sequence ID" value="NZ_JACHID010000007.1"/>
</dbReference>
<evidence type="ECO:0000313" key="1">
    <source>
        <dbReference type="EMBL" id="MBB5022054.1"/>
    </source>
</evidence>